<keyword evidence="6" id="KW-1185">Reference proteome</keyword>
<sequence length="317" mass="37118">MKVLIGDDEPKIRGDIDSIIDWKNSEFEIIRESENEFISRREKEENKLENKKLDKNFDKLKESFLKDWMKGKIRSSEVEKDMRYFNIKYTNSMGLIIVKPLIKDKEIIEDEKKVDLLSYGIYNIARDIMNKFENLNVFIDSKKQVVILCDINPIKYWHGAVNELENMINKYLNINVVICASFLRNDPVQVNIVYKSLCNRLIDKSKKTPVVIEVQKYINRNYNNEDLSISEIANSLGISQTYLTRLFKRELGMTFADYLTNVRIKNAIILMRDPSLKLCEIAKLIGYGTQHYFSNVFRKNVGISPQDYKLGVINGNR</sequence>
<dbReference type="InterPro" id="IPR018060">
    <property type="entry name" value="HTH_AraC"/>
</dbReference>
<dbReference type="PANTHER" id="PTHR43280">
    <property type="entry name" value="ARAC-FAMILY TRANSCRIPTIONAL REGULATOR"/>
    <property type="match status" value="1"/>
</dbReference>
<accession>A0ABS2FH92</accession>
<organism evidence="5 6">
    <name type="scientific">Clostridium saudiense</name>
    <dbReference type="NCBI Taxonomy" id="1414720"/>
    <lineage>
        <taxon>Bacteria</taxon>
        <taxon>Bacillati</taxon>
        <taxon>Bacillota</taxon>
        <taxon>Clostridia</taxon>
        <taxon>Eubacteriales</taxon>
        <taxon>Clostridiaceae</taxon>
        <taxon>Clostridium</taxon>
    </lineage>
</organism>
<dbReference type="SUPFAM" id="SSF46689">
    <property type="entry name" value="Homeodomain-like"/>
    <property type="match status" value="2"/>
</dbReference>
<evidence type="ECO:0000313" key="6">
    <source>
        <dbReference type="Proteomes" id="UP000767334"/>
    </source>
</evidence>
<evidence type="ECO:0000256" key="2">
    <source>
        <dbReference type="ARBA" id="ARBA00023125"/>
    </source>
</evidence>
<comment type="caution">
    <text evidence="5">The sequence shown here is derived from an EMBL/GenBank/DDBJ whole genome shotgun (WGS) entry which is preliminary data.</text>
</comment>
<evidence type="ECO:0000256" key="3">
    <source>
        <dbReference type="ARBA" id="ARBA00023163"/>
    </source>
</evidence>
<proteinExistence type="predicted"/>
<dbReference type="PROSITE" id="PS01124">
    <property type="entry name" value="HTH_ARAC_FAMILY_2"/>
    <property type="match status" value="1"/>
</dbReference>
<keyword evidence="3" id="KW-0804">Transcription</keyword>
<dbReference type="Pfam" id="PF12833">
    <property type="entry name" value="HTH_18"/>
    <property type="match status" value="1"/>
</dbReference>
<name>A0ABS2FH92_9CLOT</name>
<evidence type="ECO:0000313" key="5">
    <source>
        <dbReference type="EMBL" id="MBM6819657.1"/>
    </source>
</evidence>
<dbReference type="EMBL" id="JACJLL010000056">
    <property type="protein sequence ID" value="MBM6819657.1"/>
    <property type="molecule type" value="Genomic_DNA"/>
</dbReference>
<gene>
    <name evidence="5" type="ORF">H6A19_09970</name>
</gene>
<protein>
    <submittedName>
        <fullName evidence="5">DNA-binding response regulator</fullName>
    </submittedName>
</protein>
<keyword evidence="2 5" id="KW-0238">DNA-binding</keyword>
<evidence type="ECO:0000259" key="4">
    <source>
        <dbReference type="PROSITE" id="PS01124"/>
    </source>
</evidence>
<dbReference type="InterPro" id="IPR009057">
    <property type="entry name" value="Homeodomain-like_sf"/>
</dbReference>
<dbReference type="Proteomes" id="UP000767334">
    <property type="component" value="Unassembled WGS sequence"/>
</dbReference>
<dbReference type="GO" id="GO:0003677">
    <property type="term" value="F:DNA binding"/>
    <property type="evidence" value="ECO:0007669"/>
    <property type="project" value="UniProtKB-KW"/>
</dbReference>
<dbReference type="PANTHER" id="PTHR43280:SF2">
    <property type="entry name" value="HTH-TYPE TRANSCRIPTIONAL REGULATOR EXSA"/>
    <property type="match status" value="1"/>
</dbReference>
<dbReference type="PRINTS" id="PR00032">
    <property type="entry name" value="HTHARAC"/>
</dbReference>
<evidence type="ECO:0000256" key="1">
    <source>
        <dbReference type="ARBA" id="ARBA00023015"/>
    </source>
</evidence>
<keyword evidence="1" id="KW-0805">Transcription regulation</keyword>
<dbReference type="Gene3D" id="1.10.10.60">
    <property type="entry name" value="Homeodomain-like"/>
    <property type="match status" value="2"/>
</dbReference>
<dbReference type="InterPro" id="IPR020449">
    <property type="entry name" value="Tscrpt_reg_AraC-type_HTH"/>
</dbReference>
<reference evidence="5 6" key="1">
    <citation type="journal article" date="2021" name="Sci. Rep.">
        <title>The distribution of antibiotic resistance genes in chicken gut microbiota commensals.</title>
        <authorList>
            <person name="Juricova H."/>
            <person name="Matiasovicova J."/>
            <person name="Kubasova T."/>
            <person name="Cejkova D."/>
            <person name="Rychlik I."/>
        </authorList>
    </citation>
    <scope>NUCLEOTIDE SEQUENCE [LARGE SCALE GENOMIC DNA]</scope>
    <source>
        <strain evidence="5 6">An435</strain>
    </source>
</reference>
<dbReference type="SMART" id="SM00342">
    <property type="entry name" value="HTH_ARAC"/>
    <property type="match status" value="1"/>
</dbReference>
<dbReference type="RefSeq" id="WP_195964931.1">
    <property type="nucleotide sequence ID" value="NZ_JACJLL010000056.1"/>
</dbReference>
<feature type="domain" description="HTH araC/xylS-type" evidence="4">
    <location>
        <begin position="212"/>
        <end position="311"/>
    </location>
</feature>